<evidence type="ECO:0000313" key="2">
    <source>
        <dbReference type="Proteomes" id="UP001163603"/>
    </source>
</evidence>
<gene>
    <name evidence="1" type="ORF">Pint_22909</name>
</gene>
<comment type="caution">
    <text evidence="1">The sequence shown here is derived from an EMBL/GenBank/DDBJ whole genome shotgun (WGS) entry which is preliminary data.</text>
</comment>
<accession>A0ACC0YJW2</accession>
<keyword evidence="2" id="KW-1185">Reference proteome</keyword>
<dbReference type="Proteomes" id="UP001163603">
    <property type="component" value="Chromosome 6"/>
</dbReference>
<name>A0ACC0YJW2_9ROSI</name>
<protein>
    <submittedName>
        <fullName evidence="1">Uncharacterized protein</fullName>
    </submittedName>
</protein>
<dbReference type="EMBL" id="CM047741">
    <property type="protein sequence ID" value="KAJ0038554.1"/>
    <property type="molecule type" value="Genomic_DNA"/>
</dbReference>
<proteinExistence type="predicted"/>
<organism evidence="1 2">
    <name type="scientific">Pistacia integerrima</name>
    <dbReference type="NCBI Taxonomy" id="434235"/>
    <lineage>
        <taxon>Eukaryota</taxon>
        <taxon>Viridiplantae</taxon>
        <taxon>Streptophyta</taxon>
        <taxon>Embryophyta</taxon>
        <taxon>Tracheophyta</taxon>
        <taxon>Spermatophyta</taxon>
        <taxon>Magnoliopsida</taxon>
        <taxon>eudicotyledons</taxon>
        <taxon>Gunneridae</taxon>
        <taxon>Pentapetalae</taxon>
        <taxon>rosids</taxon>
        <taxon>malvids</taxon>
        <taxon>Sapindales</taxon>
        <taxon>Anacardiaceae</taxon>
        <taxon>Pistacia</taxon>
    </lineage>
</organism>
<sequence>MEFPVVSILLLACFVYLNTNNIVLSVHAVESPQYTVIHSDSDFQIRLYQESWWVSAFVRGTSFLNSTKAGFHRSPPQPKSELNIQIDKWRSHCVAVRNFTGFAKDDNVNKEAEALADSLNKYFSGNTTAPQDKTSYTIAQYNASRHLTGRLNEVWMNVSRFSAEGCPT</sequence>
<reference evidence="2" key="1">
    <citation type="journal article" date="2023" name="G3 (Bethesda)">
        <title>Genome assembly and association tests identify interacting loci associated with vigor, precocity, and sex in interspecific pistachio rootstocks.</title>
        <authorList>
            <person name="Palmer W."/>
            <person name="Jacygrad E."/>
            <person name="Sagayaradj S."/>
            <person name="Cavanaugh K."/>
            <person name="Han R."/>
            <person name="Bertier L."/>
            <person name="Beede B."/>
            <person name="Kafkas S."/>
            <person name="Golino D."/>
            <person name="Preece J."/>
            <person name="Michelmore R."/>
        </authorList>
    </citation>
    <scope>NUCLEOTIDE SEQUENCE [LARGE SCALE GENOMIC DNA]</scope>
</reference>
<evidence type="ECO:0000313" key="1">
    <source>
        <dbReference type="EMBL" id="KAJ0038554.1"/>
    </source>
</evidence>